<organism evidence="2 3">
    <name type="scientific">Saccharibacillus brassicae</name>
    <dbReference type="NCBI Taxonomy" id="2583377"/>
    <lineage>
        <taxon>Bacteria</taxon>
        <taxon>Bacillati</taxon>
        <taxon>Bacillota</taxon>
        <taxon>Bacilli</taxon>
        <taxon>Bacillales</taxon>
        <taxon>Paenibacillaceae</taxon>
        <taxon>Saccharibacillus</taxon>
    </lineage>
</organism>
<reference evidence="2 3" key="1">
    <citation type="submission" date="2019-06" db="EMBL/GenBank/DDBJ databases">
        <title>Saccharibacillus brassicae sp. nov., an endophytic bacterium isolated from Chinese cabbage seeds (Brassica pekinensis).</title>
        <authorList>
            <person name="Jiang L."/>
            <person name="Lee J."/>
            <person name="Kim S.W."/>
        </authorList>
    </citation>
    <scope>NUCLEOTIDE SEQUENCE [LARGE SCALE GENOMIC DNA]</scope>
    <source>
        <strain evidence="3">KCTC 43072 / ATSA2</strain>
    </source>
</reference>
<keyword evidence="1" id="KW-0472">Membrane</keyword>
<protein>
    <submittedName>
        <fullName evidence="2">DUF4386 domain-containing protein</fullName>
    </submittedName>
</protein>
<feature type="transmembrane region" description="Helical" evidence="1">
    <location>
        <begin position="15"/>
        <end position="37"/>
    </location>
</feature>
<keyword evidence="1" id="KW-1133">Transmembrane helix</keyword>
<dbReference type="InterPro" id="IPR025495">
    <property type="entry name" value="DUF4386"/>
</dbReference>
<evidence type="ECO:0000313" key="2">
    <source>
        <dbReference type="EMBL" id="QDH21154.1"/>
    </source>
</evidence>
<feature type="transmembrane region" description="Helical" evidence="1">
    <location>
        <begin position="65"/>
        <end position="86"/>
    </location>
</feature>
<feature type="transmembrane region" description="Helical" evidence="1">
    <location>
        <begin position="180"/>
        <end position="199"/>
    </location>
</feature>
<keyword evidence="3" id="KW-1185">Reference proteome</keyword>
<feature type="transmembrane region" description="Helical" evidence="1">
    <location>
        <begin position="211"/>
        <end position="230"/>
    </location>
</feature>
<dbReference type="KEGG" id="saca:FFV09_10000"/>
<dbReference type="AlphaFoldDB" id="A0A4Y6UVJ8"/>
<dbReference type="EMBL" id="CP041217">
    <property type="protein sequence ID" value="QDH21154.1"/>
    <property type="molecule type" value="Genomic_DNA"/>
</dbReference>
<proteinExistence type="predicted"/>
<sequence>MENTTHPHTPAQRGAALTAGVSLLLMAAIAGLGYGWIHGMLVVQDDAAATAANLRSASGWFRAEIFGWLLILICDAAAAWALYVFFEPVHRGGSLLGAWLRLTYTALLGTAIAALVAALLLAGQAGPLPGAAGSNAALVKLALDAFDLIWSIGLVVFGLHLLTLGLLALRAASMPRWIGFLLLLASFGYIVVHSLRILLPEGTEALGLLEAILAVPMAAGELGLALWLLARGGKETAPRTVTRPEAVS</sequence>
<dbReference type="Proteomes" id="UP000316968">
    <property type="component" value="Chromosome"/>
</dbReference>
<gene>
    <name evidence="2" type="ORF">FFV09_10000</name>
</gene>
<name>A0A4Y6UVJ8_SACBS</name>
<feature type="transmembrane region" description="Helical" evidence="1">
    <location>
        <begin position="148"/>
        <end position="168"/>
    </location>
</feature>
<keyword evidence="1" id="KW-0812">Transmembrane</keyword>
<dbReference type="Pfam" id="PF14329">
    <property type="entry name" value="DUF4386"/>
    <property type="match status" value="1"/>
</dbReference>
<evidence type="ECO:0000256" key="1">
    <source>
        <dbReference type="SAM" id="Phobius"/>
    </source>
</evidence>
<feature type="transmembrane region" description="Helical" evidence="1">
    <location>
        <begin position="98"/>
        <end position="122"/>
    </location>
</feature>
<evidence type="ECO:0000313" key="3">
    <source>
        <dbReference type="Proteomes" id="UP000316968"/>
    </source>
</evidence>
<accession>A0A4Y6UVJ8</accession>
<dbReference type="OrthoDB" id="7060422at2"/>
<dbReference type="RefSeq" id="WP_141447701.1">
    <property type="nucleotide sequence ID" value="NZ_CP041217.1"/>
</dbReference>